<reference evidence="1" key="1">
    <citation type="submission" date="2020-11" db="EMBL/GenBank/DDBJ databases">
        <authorList>
            <person name="Tran Van P."/>
        </authorList>
    </citation>
    <scope>NUCLEOTIDE SEQUENCE</scope>
</reference>
<accession>A0A7R8WNM7</accession>
<dbReference type="EMBL" id="OB668269">
    <property type="protein sequence ID" value="CAD7234292.1"/>
    <property type="molecule type" value="Genomic_DNA"/>
</dbReference>
<dbReference type="AlphaFoldDB" id="A0A7R8WNM7"/>
<sequence length="127" mass="14241">MRTIRNQDNSKFGGECMAGKRRILQRILQTKDSTNEGFYKRNEGFYKQPTTRSDFPEPQALAQKLVALLKALAQKLVALLKVSIPNGPKHVMFASLRERTEFFSTPLHDDTLTVGGAQSVFPGVFPT</sequence>
<evidence type="ECO:0000313" key="1">
    <source>
        <dbReference type="EMBL" id="CAD7234292.1"/>
    </source>
</evidence>
<organism evidence="1">
    <name type="scientific">Cyprideis torosa</name>
    <dbReference type="NCBI Taxonomy" id="163714"/>
    <lineage>
        <taxon>Eukaryota</taxon>
        <taxon>Metazoa</taxon>
        <taxon>Ecdysozoa</taxon>
        <taxon>Arthropoda</taxon>
        <taxon>Crustacea</taxon>
        <taxon>Oligostraca</taxon>
        <taxon>Ostracoda</taxon>
        <taxon>Podocopa</taxon>
        <taxon>Podocopida</taxon>
        <taxon>Cytherocopina</taxon>
        <taxon>Cytheroidea</taxon>
        <taxon>Cytherideidae</taxon>
        <taxon>Cyprideis</taxon>
    </lineage>
</organism>
<proteinExistence type="predicted"/>
<protein>
    <submittedName>
        <fullName evidence="1">Uncharacterized protein</fullName>
    </submittedName>
</protein>
<gene>
    <name evidence="1" type="ORF">CTOB1V02_LOCUS12108</name>
</gene>
<name>A0A7R8WNM7_9CRUS</name>